<gene>
    <name evidence="1" type="ORF">UFOVP249_4</name>
</gene>
<accession>A0A6J5LGT5</accession>
<organism evidence="1">
    <name type="scientific">uncultured Caudovirales phage</name>
    <dbReference type="NCBI Taxonomy" id="2100421"/>
    <lineage>
        <taxon>Viruses</taxon>
        <taxon>Duplodnaviria</taxon>
        <taxon>Heunggongvirae</taxon>
        <taxon>Uroviricota</taxon>
        <taxon>Caudoviricetes</taxon>
        <taxon>Peduoviridae</taxon>
        <taxon>Maltschvirus</taxon>
        <taxon>Maltschvirus maltsch</taxon>
    </lineage>
</organism>
<sequence>MFKIETPENTNKTYIESPQPNPMQWRWMHRTKDTLTAQAGWMKCRDFFNDLVALKHGIKMNIYGLETGGMKFNKYGLYVELKNVLADTLITNIETAINPRMQQDLGVEIRYWKQDDERIVILLPMVVFKSTYLTSLTTMLIRLSNYATLFESFEDFYISPSPMGTIEKAFSPRAQQLTKHFGFKPPKEDWYYAPYGYTSSSNHTPNFGTLHNNGVSDWAHALANEGLTY</sequence>
<reference evidence="1" key="1">
    <citation type="submission" date="2020-04" db="EMBL/GenBank/DDBJ databases">
        <authorList>
            <person name="Chiriac C."/>
            <person name="Salcher M."/>
            <person name="Ghai R."/>
            <person name="Kavagutti S V."/>
        </authorList>
    </citation>
    <scope>NUCLEOTIDE SEQUENCE</scope>
</reference>
<dbReference type="EMBL" id="LR796268">
    <property type="protein sequence ID" value="CAB4132752.1"/>
    <property type="molecule type" value="Genomic_DNA"/>
</dbReference>
<protein>
    <submittedName>
        <fullName evidence="1">Uncharacterized protein</fullName>
    </submittedName>
</protein>
<evidence type="ECO:0000313" key="1">
    <source>
        <dbReference type="EMBL" id="CAB4132752.1"/>
    </source>
</evidence>
<proteinExistence type="predicted"/>
<name>A0A6J5LGT5_9CAUD</name>